<evidence type="ECO:0000259" key="10">
    <source>
        <dbReference type="Pfam" id="PF02518"/>
    </source>
</evidence>
<evidence type="ECO:0000256" key="6">
    <source>
        <dbReference type="ARBA" id="ARBA00022777"/>
    </source>
</evidence>
<dbReference type="GO" id="GO:0046983">
    <property type="term" value="F:protein dimerization activity"/>
    <property type="evidence" value="ECO:0007669"/>
    <property type="project" value="InterPro"/>
</dbReference>
<dbReference type="KEGG" id="rhg:EXZ61_07135"/>
<keyword evidence="9" id="KW-0812">Transmembrane</keyword>
<evidence type="ECO:0000256" key="8">
    <source>
        <dbReference type="ARBA" id="ARBA00023012"/>
    </source>
</evidence>
<reference evidence="13" key="1">
    <citation type="submission" date="2019-02" db="EMBL/GenBank/DDBJ databases">
        <title>Complete genome sequence of Rhodoferax sp. Gr-4.</title>
        <authorList>
            <person name="Jin L."/>
        </authorList>
    </citation>
    <scope>NUCLEOTIDE SEQUENCE [LARGE SCALE GENOMIC DNA]</scope>
    <source>
        <strain evidence="13">Gr-4</strain>
    </source>
</reference>
<evidence type="ECO:0000256" key="1">
    <source>
        <dbReference type="ARBA" id="ARBA00000085"/>
    </source>
</evidence>
<sequence>MRLIRNVRRLPLRDVLTLATVFLVSSVFVVAWAFSQWTAAIEDGKNRFRGQTIGFFTNYYAEIHRSLSRGQMLWLALNDDGQSVNRSSFANFCAQLGYDGFAAGVELVVLEGASAGRYRCGVQGHSPLLPQDSQTRALLLRNFAKGSLIDPASSTAAVAGEAPHLEWVSPIGMADAAGKVQLTGYIRLRYRLQQALDRAMQDQPTHAEYALDVGNALNEGDERRDAYPPKPMLQSAQWPPGQFSARTLGAGQLVPQWFTFYDNVDYPMGDGKVYRLTLFQRSPVLTWLEWPAAGTLSIVLGCVLVLLITGMSYALLFARMRMRRTVELRTLRLKRRSQALQHARHEQGLLEAALLDTTEREKLRLGAELHDGAGQSLTGARLLADSLALTLHPVPPLLTALQKSLQTAINAVREGARGLTPAPLLEDGLEPALAALARQYDNSSVRVELQSHAPLTALDPESKLHIYRIAQEAINNAVRHGGARKVTLTLGGAQLLQVEDDGQGFEPEGVKTGVGLRSQQMRAGLMGRKLVLRSQPGAGSVVCLQ</sequence>
<reference evidence="13" key="2">
    <citation type="journal article" date="2020" name="Int. J. Syst. Evol. Microbiol.">
        <title>Genomic insights into a novel species Rhodoferax aquaticus sp. nov., isolated from freshwater.</title>
        <authorList>
            <person name="Li T."/>
            <person name="Zhuo Y."/>
            <person name="Jin C.Z."/>
            <person name="Wu X."/>
            <person name="Ko S.R."/>
            <person name="Jin F.J."/>
            <person name="Ahn C.Y."/>
            <person name="Oh H.M."/>
            <person name="Lee H.G."/>
            <person name="Jin L."/>
        </authorList>
    </citation>
    <scope>NUCLEOTIDE SEQUENCE [LARGE SCALE GENOMIC DNA]</scope>
    <source>
        <strain evidence="13">Gr-4</strain>
    </source>
</reference>
<evidence type="ECO:0000313" key="13">
    <source>
        <dbReference type="Proteomes" id="UP000317365"/>
    </source>
</evidence>
<dbReference type="InterPro" id="IPR050482">
    <property type="entry name" value="Sensor_HK_TwoCompSys"/>
</dbReference>
<dbReference type="Pfam" id="PF07730">
    <property type="entry name" value="HisKA_3"/>
    <property type="match status" value="1"/>
</dbReference>
<keyword evidence="5" id="KW-0547">Nucleotide-binding</keyword>
<keyword evidence="4" id="KW-0808">Transferase</keyword>
<keyword evidence="3" id="KW-0597">Phosphoprotein</keyword>
<feature type="domain" description="Histidine kinase/HSP90-like ATPase" evidence="10">
    <location>
        <begin position="464"/>
        <end position="544"/>
    </location>
</feature>
<dbReference type="EMBL" id="CP036282">
    <property type="protein sequence ID" value="QDL53959.1"/>
    <property type="molecule type" value="Genomic_DNA"/>
</dbReference>
<evidence type="ECO:0000259" key="11">
    <source>
        <dbReference type="Pfam" id="PF07730"/>
    </source>
</evidence>
<name>A0A515EMR3_9BURK</name>
<keyword evidence="9" id="KW-0472">Membrane</keyword>
<dbReference type="Gene3D" id="1.20.5.1930">
    <property type="match status" value="1"/>
</dbReference>
<evidence type="ECO:0000256" key="4">
    <source>
        <dbReference type="ARBA" id="ARBA00022679"/>
    </source>
</evidence>
<dbReference type="InterPro" id="IPR036890">
    <property type="entry name" value="HATPase_C_sf"/>
</dbReference>
<gene>
    <name evidence="12" type="ORF">EXZ61_07135</name>
</gene>
<keyword evidence="7" id="KW-0067">ATP-binding</keyword>
<dbReference type="InterPro" id="IPR003594">
    <property type="entry name" value="HATPase_dom"/>
</dbReference>
<organism evidence="12 13">
    <name type="scientific">Rhodoferax aquaticus</name>
    <dbReference type="NCBI Taxonomy" id="2527691"/>
    <lineage>
        <taxon>Bacteria</taxon>
        <taxon>Pseudomonadati</taxon>
        <taxon>Pseudomonadota</taxon>
        <taxon>Betaproteobacteria</taxon>
        <taxon>Burkholderiales</taxon>
        <taxon>Comamonadaceae</taxon>
        <taxon>Rhodoferax</taxon>
    </lineage>
</organism>
<evidence type="ECO:0000256" key="5">
    <source>
        <dbReference type="ARBA" id="ARBA00022741"/>
    </source>
</evidence>
<dbReference type="GO" id="GO:0016020">
    <property type="term" value="C:membrane"/>
    <property type="evidence" value="ECO:0007669"/>
    <property type="project" value="InterPro"/>
</dbReference>
<feature type="domain" description="Signal transduction histidine kinase subgroup 3 dimerisation and phosphoacceptor" evidence="11">
    <location>
        <begin position="361"/>
        <end position="423"/>
    </location>
</feature>
<proteinExistence type="predicted"/>
<dbReference type="GO" id="GO:0000155">
    <property type="term" value="F:phosphorelay sensor kinase activity"/>
    <property type="evidence" value="ECO:0007669"/>
    <property type="project" value="InterPro"/>
</dbReference>
<accession>A0A515EMR3</accession>
<dbReference type="GO" id="GO:0005524">
    <property type="term" value="F:ATP binding"/>
    <property type="evidence" value="ECO:0007669"/>
    <property type="project" value="UniProtKB-KW"/>
</dbReference>
<comment type="catalytic activity">
    <reaction evidence="1">
        <text>ATP + protein L-histidine = ADP + protein N-phospho-L-histidine.</text>
        <dbReference type="EC" id="2.7.13.3"/>
    </reaction>
</comment>
<dbReference type="PANTHER" id="PTHR24421:SF10">
    <property type="entry name" value="NITRATE_NITRITE SENSOR PROTEIN NARQ"/>
    <property type="match status" value="1"/>
</dbReference>
<dbReference type="Pfam" id="PF02518">
    <property type="entry name" value="HATPase_c"/>
    <property type="match status" value="1"/>
</dbReference>
<protein>
    <recommendedName>
        <fullName evidence="2">histidine kinase</fullName>
        <ecNumber evidence="2">2.7.13.3</ecNumber>
    </recommendedName>
</protein>
<keyword evidence="8" id="KW-0902">Two-component regulatory system</keyword>
<dbReference type="RefSeq" id="WP_142810414.1">
    <property type="nucleotide sequence ID" value="NZ_CP036282.1"/>
</dbReference>
<evidence type="ECO:0000256" key="9">
    <source>
        <dbReference type="SAM" id="Phobius"/>
    </source>
</evidence>
<feature type="transmembrane region" description="Helical" evidence="9">
    <location>
        <begin position="290"/>
        <end position="316"/>
    </location>
</feature>
<dbReference type="AlphaFoldDB" id="A0A515EMR3"/>
<keyword evidence="6 12" id="KW-0418">Kinase</keyword>
<keyword evidence="13" id="KW-1185">Reference proteome</keyword>
<keyword evidence="9" id="KW-1133">Transmembrane helix</keyword>
<dbReference type="PANTHER" id="PTHR24421">
    <property type="entry name" value="NITRATE/NITRITE SENSOR PROTEIN NARX-RELATED"/>
    <property type="match status" value="1"/>
</dbReference>
<dbReference type="CDD" id="cd16917">
    <property type="entry name" value="HATPase_UhpB-NarQ-NarX-like"/>
    <property type="match status" value="1"/>
</dbReference>
<evidence type="ECO:0000256" key="2">
    <source>
        <dbReference type="ARBA" id="ARBA00012438"/>
    </source>
</evidence>
<dbReference type="EC" id="2.7.13.3" evidence="2"/>
<dbReference type="Proteomes" id="UP000317365">
    <property type="component" value="Chromosome"/>
</dbReference>
<evidence type="ECO:0000313" key="12">
    <source>
        <dbReference type="EMBL" id="QDL53959.1"/>
    </source>
</evidence>
<dbReference type="InterPro" id="IPR011712">
    <property type="entry name" value="Sig_transdc_His_kin_sub3_dim/P"/>
</dbReference>
<evidence type="ECO:0000256" key="3">
    <source>
        <dbReference type="ARBA" id="ARBA00022553"/>
    </source>
</evidence>
<evidence type="ECO:0000256" key="7">
    <source>
        <dbReference type="ARBA" id="ARBA00022840"/>
    </source>
</evidence>
<dbReference type="Gene3D" id="3.30.565.10">
    <property type="entry name" value="Histidine kinase-like ATPase, C-terminal domain"/>
    <property type="match status" value="1"/>
</dbReference>
<dbReference type="SUPFAM" id="SSF55874">
    <property type="entry name" value="ATPase domain of HSP90 chaperone/DNA topoisomerase II/histidine kinase"/>
    <property type="match status" value="1"/>
</dbReference>